<dbReference type="InterPro" id="IPR052897">
    <property type="entry name" value="Sec-Metab_Biosynth_Hydrolase"/>
</dbReference>
<dbReference type="AlphaFoldDB" id="A0A9D2EFE3"/>
<reference evidence="2" key="2">
    <citation type="submission" date="2021-04" db="EMBL/GenBank/DDBJ databases">
        <authorList>
            <person name="Gilroy R."/>
        </authorList>
    </citation>
    <scope>NUCLEOTIDE SEQUENCE</scope>
    <source>
        <strain evidence="2">ChiGjej4B4-7305</strain>
    </source>
</reference>
<name>A0A9D2EFE3_9MICO</name>
<organism evidence="2 3">
    <name type="scientific">Candidatus Ruania gallistercoris</name>
    <dbReference type="NCBI Taxonomy" id="2838746"/>
    <lineage>
        <taxon>Bacteria</taxon>
        <taxon>Bacillati</taxon>
        <taxon>Actinomycetota</taxon>
        <taxon>Actinomycetes</taxon>
        <taxon>Micrococcales</taxon>
        <taxon>Ruaniaceae</taxon>
        <taxon>Ruania</taxon>
    </lineage>
</organism>
<feature type="domain" description="AB hydrolase-1" evidence="1">
    <location>
        <begin position="7"/>
        <end position="222"/>
    </location>
</feature>
<evidence type="ECO:0000313" key="3">
    <source>
        <dbReference type="Proteomes" id="UP000824037"/>
    </source>
</evidence>
<dbReference type="PANTHER" id="PTHR37017:SF11">
    <property type="entry name" value="ESTERASE_LIPASE_THIOESTERASE DOMAIN-CONTAINING PROTEIN"/>
    <property type="match status" value="1"/>
</dbReference>
<accession>A0A9D2EFE3</accession>
<dbReference type="Pfam" id="PF12697">
    <property type="entry name" value="Abhydrolase_6"/>
    <property type="match status" value="1"/>
</dbReference>
<dbReference type="InterPro" id="IPR029058">
    <property type="entry name" value="AB_hydrolase_fold"/>
</dbReference>
<protein>
    <submittedName>
        <fullName evidence="2">Alpha/beta hydrolase</fullName>
    </submittedName>
</protein>
<dbReference type="Proteomes" id="UP000824037">
    <property type="component" value="Unassembled WGS sequence"/>
</dbReference>
<proteinExistence type="predicted"/>
<dbReference type="SUPFAM" id="SSF53474">
    <property type="entry name" value="alpha/beta-Hydrolases"/>
    <property type="match status" value="1"/>
</dbReference>
<evidence type="ECO:0000259" key="1">
    <source>
        <dbReference type="Pfam" id="PF12697"/>
    </source>
</evidence>
<dbReference type="InterPro" id="IPR000073">
    <property type="entry name" value="AB_hydrolase_1"/>
</dbReference>
<dbReference type="Gene3D" id="3.40.50.1820">
    <property type="entry name" value="alpha/beta hydrolase"/>
    <property type="match status" value="1"/>
</dbReference>
<keyword evidence="2" id="KW-0378">Hydrolase</keyword>
<comment type="caution">
    <text evidence="2">The sequence shown here is derived from an EMBL/GenBank/DDBJ whole genome shotgun (WGS) entry which is preliminary data.</text>
</comment>
<sequence>MVTTTHLVLVPGAGSDPAYWEPLRAALAERGVASTAVDLPCTDPAARLEDYAEVIATAVRAVPEGPVQVVGHSFGAFTAPLVADLVPVARLVLVAPMIPAPAESASQWWAATGQTAAHEAAVRAAGLTPPVGLEDLFYNTCSPQQRRRAADWDRDQAETPFVQPWPRSSWPEVPTEVVALAEDLLFPPGFVAQVARDRLGLPVRTSPGGHMGMVSHPGELAEVLLSGLTARREPRALPACGTDR</sequence>
<reference evidence="2" key="1">
    <citation type="journal article" date="2021" name="PeerJ">
        <title>Extensive microbial diversity within the chicken gut microbiome revealed by metagenomics and culture.</title>
        <authorList>
            <person name="Gilroy R."/>
            <person name="Ravi A."/>
            <person name="Getino M."/>
            <person name="Pursley I."/>
            <person name="Horton D.L."/>
            <person name="Alikhan N.F."/>
            <person name="Baker D."/>
            <person name="Gharbi K."/>
            <person name="Hall N."/>
            <person name="Watson M."/>
            <person name="Adriaenssens E.M."/>
            <person name="Foster-Nyarko E."/>
            <person name="Jarju S."/>
            <person name="Secka A."/>
            <person name="Antonio M."/>
            <person name="Oren A."/>
            <person name="Chaudhuri R.R."/>
            <person name="La Ragione R."/>
            <person name="Hildebrand F."/>
            <person name="Pallen M.J."/>
        </authorList>
    </citation>
    <scope>NUCLEOTIDE SEQUENCE</scope>
    <source>
        <strain evidence="2">ChiGjej4B4-7305</strain>
    </source>
</reference>
<dbReference type="GO" id="GO:0016787">
    <property type="term" value="F:hydrolase activity"/>
    <property type="evidence" value="ECO:0007669"/>
    <property type="project" value="UniProtKB-KW"/>
</dbReference>
<gene>
    <name evidence="2" type="ORF">H9815_13545</name>
</gene>
<dbReference type="PANTHER" id="PTHR37017">
    <property type="entry name" value="AB HYDROLASE-1 DOMAIN-CONTAINING PROTEIN-RELATED"/>
    <property type="match status" value="1"/>
</dbReference>
<dbReference type="EMBL" id="DXBY01000232">
    <property type="protein sequence ID" value="HIZ36793.1"/>
    <property type="molecule type" value="Genomic_DNA"/>
</dbReference>
<evidence type="ECO:0000313" key="2">
    <source>
        <dbReference type="EMBL" id="HIZ36793.1"/>
    </source>
</evidence>